<reference evidence="2 3" key="2">
    <citation type="submission" date="2018-11" db="EMBL/GenBank/DDBJ databases">
        <authorList>
            <consortium name="Pathogen Informatics"/>
        </authorList>
    </citation>
    <scope>NUCLEOTIDE SEQUENCE [LARGE SCALE GENOMIC DNA]</scope>
</reference>
<accession>A0A0R3TJ13</accession>
<sequence>MFTTNIRDSDFPDALDTIFEQGECRESMSSIPEESVNFVSHFVPGKHSIEPPILAQAFFIDSSSAELKVRIHELIQRYLVSIQTHEFDGYEVWKIGFLMCVILAMQYQKLLFRPKHILSAFFIIEANGNCVSFWLILQKFVFPVSMRLPLDDSIISI</sequence>
<feature type="transmembrane region" description="Helical" evidence="1">
    <location>
        <begin position="117"/>
        <end position="137"/>
    </location>
</feature>
<dbReference type="EMBL" id="UZAE01009960">
    <property type="protein sequence ID" value="VDO02910.1"/>
    <property type="molecule type" value="Genomic_DNA"/>
</dbReference>
<evidence type="ECO:0000313" key="3">
    <source>
        <dbReference type="Proteomes" id="UP000278807"/>
    </source>
</evidence>
<keyword evidence="1" id="KW-0472">Membrane</keyword>
<protein>
    <submittedName>
        <fullName evidence="2 4">Uncharacterized protein</fullName>
    </submittedName>
</protein>
<proteinExistence type="predicted"/>
<dbReference type="WBParaSite" id="HNAJ_0000705401-mRNA-1">
    <property type="protein sequence ID" value="HNAJ_0000705401-mRNA-1"/>
    <property type="gene ID" value="HNAJ_0000705401"/>
</dbReference>
<evidence type="ECO:0000313" key="4">
    <source>
        <dbReference type="WBParaSite" id="HNAJ_0000705401-mRNA-1"/>
    </source>
</evidence>
<dbReference type="Proteomes" id="UP000278807">
    <property type="component" value="Unassembled WGS sequence"/>
</dbReference>
<evidence type="ECO:0000256" key="1">
    <source>
        <dbReference type="SAM" id="Phobius"/>
    </source>
</evidence>
<keyword evidence="1" id="KW-1133">Transmembrane helix</keyword>
<gene>
    <name evidence="2" type="ORF">HNAJ_LOCUS7050</name>
</gene>
<keyword evidence="1" id="KW-0812">Transmembrane</keyword>
<reference evidence="4" key="1">
    <citation type="submission" date="2017-02" db="UniProtKB">
        <authorList>
            <consortium name="WormBaseParasite"/>
        </authorList>
    </citation>
    <scope>IDENTIFICATION</scope>
</reference>
<keyword evidence="3" id="KW-1185">Reference proteome</keyword>
<evidence type="ECO:0000313" key="2">
    <source>
        <dbReference type="EMBL" id="VDO02910.1"/>
    </source>
</evidence>
<organism evidence="4">
    <name type="scientific">Rodentolepis nana</name>
    <name type="common">Dwarf tapeworm</name>
    <name type="synonym">Hymenolepis nana</name>
    <dbReference type="NCBI Taxonomy" id="102285"/>
    <lineage>
        <taxon>Eukaryota</taxon>
        <taxon>Metazoa</taxon>
        <taxon>Spiralia</taxon>
        <taxon>Lophotrochozoa</taxon>
        <taxon>Platyhelminthes</taxon>
        <taxon>Cestoda</taxon>
        <taxon>Eucestoda</taxon>
        <taxon>Cyclophyllidea</taxon>
        <taxon>Hymenolepididae</taxon>
        <taxon>Rodentolepis</taxon>
    </lineage>
</organism>
<dbReference type="AlphaFoldDB" id="A0A0R3TJ13"/>
<name>A0A0R3TJ13_RODNA</name>